<feature type="region of interest" description="Disordered" evidence="1">
    <location>
        <begin position="573"/>
        <end position="719"/>
    </location>
</feature>
<dbReference type="AlphaFoldDB" id="A0A0K2SYV3"/>
<dbReference type="InterPro" id="IPR013087">
    <property type="entry name" value="Znf_C2H2_type"/>
</dbReference>
<dbReference type="SMART" id="SM00355">
    <property type="entry name" value="ZnF_C2H2"/>
    <property type="match status" value="3"/>
</dbReference>
<organism evidence="3">
    <name type="scientific">Lepeophtheirus salmonis</name>
    <name type="common">Salmon louse</name>
    <name type="synonym">Caligus salmonis</name>
    <dbReference type="NCBI Taxonomy" id="72036"/>
    <lineage>
        <taxon>Eukaryota</taxon>
        <taxon>Metazoa</taxon>
        <taxon>Ecdysozoa</taxon>
        <taxon>Arthropoda</taxon>
        <taxon>Crustacea</taxon>
        <taxon>Multicrustacea</taxon>
        <taxon>Hexanauplia</taxon>
        <taxon>Copepoda</taxon>
        <taxon>Siphonostomatoida</taxon>
        <taxon>Caligidae</taxon>
        <taxon>Lepeophtheirus</taxon>
    </lineage>
</organism>
<accession>A0A0K2SYV3</accession>
<feature type="compositionally biased region" description="Polar residues" evidence="1">
    <location>
        <begin position="700"/>
        <end position="716"/>
    </location>
</feature>
<proteinExistence type="predicted"/>
<name>A0A0K2SYV3_LEPSM</name>
<feature type="compositionally biased region" description="Basic and acidic residues" evidence="1">
    <location>
        <begin position="675"/>
        <end position="689"/>
    </location>
</feature>
<sequence>MTSTEGFIMEFVDDILTEISSSAHQGKEKQPNKEVKDNRPLTKLELYKSRQFYCQESDLHIYEKDGSDELMTCPLCLLLTKKSEYTKHCKRSERHSSYLQIEDLYLTYCDRRRINPVSCNVQELQSFIQRLEWRPEENILPVWIYLASRHEADLTSFDAVRAVLESPLRRRRSHQICPTEDSMPDLYACYSCPYFCKTAQELLRHVHGEEHASAMKQWNSRGKNYNNVQPNIFTNLFCDYCDEEFLHEASLRLHRFGRKHLGGGRLNTKKLHPCYLCDTDKDININNHITEIEHCEKESMADGFLIFCYQNGFEIPLKISPESLIGFLETLPVASLIPNVKLLRRLFGSDDNPNCPLNDKKLRIFISYTELSGSIYSPELPNKVIDLLTRCSFEEEKCSDTRFDRTTKLFYHSVSVHMVSPTDLLKELLQKIENEELRCEKKNNCCKECHNKSFISSLVYALHKDAHESRIECEHCMLQYKSVVEYCFKDDCGENNVVQSTKNLVDQMIKTVLLTSEIEHPLLIEKQSNKNFKDCHVKKRKRACSSDATDEEGLVGHWLLNCPNVRARKISVASRKKVDDDDSDNSENSVRSSKIVLNGSPQILPESEDEKDINGNLRKKPRLVHTSLPVEKPLRKRLSDKMLNPSLKSQRSENGSKSVKSDTNVRSCRILPTKEAVDPHKKSALDKKLTPRTLQKYLNPRTSPALTNSGLPLTRQNSKSKLNSSKILFKKDDKGLLSTQMNKIRSPNLNNSKSETNELRYSQVKPRLPIPLKSRKCDVATKIKPVDTMAKKYEIKKVSYTTDKFCRSQQIKNLNETITKTSNESADSDGPTISRSSTFVKNEIDDADPESQSNLKRVKGSHESLLFASSPKRLSTKLKSASVERIDLHTKEKLLRN</sequence>
<feature type="region of interest" description="Disordered" evidence="1">
    <location>
        <begin position="818"/>
        <end position="838"/>
    </location>
</feature>
<dbReference type="EMBL" id="HACA01001065">
    <property type="protein sequence ID" value="CDW18426.1"/>
    <property type="molecule type" value="Transcribed_RNA"/>
</dbReference>
<reference evidence="3" key="1">
    <citation type="submission" date="2014-05" db="EMBL/GenBank/DDBJ databases">
        <authorList>
            <person name="Chronopoulou M."/>
        </authorList>
    </citation>
    <scope>NUCLEOTIDE SEQUENCE</scope>
    <source>
        <tissue evidence="3">Whole organism</tissue>
    </source>
</reference>
<feature type="domain" description="C2H2-type" evidence="2">
    <location>
        <begin position="189"/>
        <end position="211"/>
    </location>
</feature>
<evidence type="ECO:0000256" key="1">
    <source>
        <dbReference type="SAM" id="MobiDB-lite"/>
    </source>
</evidence>
<feature type="compositionally biased region" description="Polar residues" evidence="1">
    <location>
        <begin position="646"/>
        <end position="666"/>
    </location>
</feature>
<feature type="domain" description="C2H2-type" evidence="2">
    <location>
        <begin position="238"/>
        <end position="260"/>
    </location>
</feature>
<evidence type="ECO:0000259" key="2">
    <source>
        <dbReference type="PROSITE" id="PS00028"/>
    </source>
</evidence>
<protein>
    <recommendedName>
        <fullName evidence="2">C2H2-type domain-containing protein</fullName>
    </recommendedName>
</protein>
<dbReference type="PROSITE" id="PS00028">
    <property type="entry name" value="ZINC_FINGER_C2H2_1"/>
    <property type="match status" value="2"/>
</dbReference>
<evidence type="ECO:0000313" key="3">
    <source>
        <dbReference type="EMBL" id="CDW18426.1"/>
    </source>
</evidence>